<dbReference type="PANTHER" id="PTHR24030">
    <property type="entry name" value="PROTEIN CMSS1"/>
    <property type="match status" value="1"/>
</dbReference>
<dbReference type="Gene3D" id="3.40.50.300">
    <property type="entry name" value="P-loop containing nucleotide triphosphate hydrolases"/>
    <property type="match status" value="1"/>
</dbReference>
<proteinExistence type="predicted"/>
<evidence type="ECO:0000313" key="2">
    <source>
        <dbReference type="EMBL" id="KAJ6243618.1"/>
    </source>
</evidence>
<gene>
    <name evidence="2" type="ORF">M0813_22057</name>
</gene>
<reference evidence="2" key="1">
    <citation type="submission" date="2022-08" db="EMBL/GenBank/DDBJ databases">
        <title>Novel sulfate-reducing endosymbionts in the free-living metamonad Anaeramoeba.</title>
        <authorList>
            <person name="Jerlstrom-Hultqvist J."/>
            <person name="Cepicka I."/>
            <person name="Gallot-Lavallee L."/>
            <person name="Salas-Leiva D."/>
            <person name="Curtis B.A."/>
            <person name="Zahonova K."/>
            <person name="Pipaliya S."/>
            <person name="Dacks J."/>
            <person name="Roger A.J."/>
        </authorList>
    </citation>
    <scope>NUCLEOTIDE SEQUENCE</scope>
    <source>
        <strain evidence="2">Schooner1</strain>
    </source>
</reference>
<accession>A0ABQ8YGA0</accession>
<dbReference type="InterPro" id="IPR032704">
    <property type="entry name" value="Cms1"/>
</dbReference>
<dbReference type="Proteomes" id="UP001150062">
    <property type="component" value="Unassembled WGS sequence"/>
</dbReference>
<comment type="caution">
    <text evidence="2">The sequence shown here is derived from an EMBL/GenBank/DDBJ whole genome shotgun (WGS) entry which is preliminary data.</text>
</comment>
<dbReference type="EMBL" id="JAOAOG010000168">
    <property type="protein sequence ID" value="KAJ6243618.1"/>
    <property type="molecule type" value="Genomic_DNA"/>
</dbReference>
<evidence type="ECO:0000256" key="1">
    <source>
        <dbReference type="SAM" id="MobiDB-lite"/>
    </source>
</evidence>
<dbReference type="SUPFAM" id="SSF52540">
    <property type="entry name" value="P-loop containing nucleoside triphosphate hydrolases"/>
    <property type="match status" value="1"/>
</dbReference>
<evidence type="ECO:0000313" key="3">
    <source>
        <dbReference type="Proteomes" id="UP001150062"/>
    </source>
</evidence>
<feature type="region of interest" description="Disordered" evidence="1">
    <location>
        <begin position="1"/>
        <end position="133"/>
    </location>
</feature>
<organism evidence="2 3">
    <name type="scientific">Anaeramoeba flamelloides</name>
    <dbReference type="NCBI Taxonomy" id="1746091"/>
    <lineage>
        <taxon>Eukaryota</taxon>
        <taxon>Metamonada</taxon>
        <taxon>Anaeramoebidae</taxon>
        <taxon>Anaeramoeba</taxon>
    </lineage>
</organism>
<dbReference type="PANTHER" id="PTHR24030:SF0">
    <property type="entry name" value="PROTEIN CMSS1"/>
    <property type="match status" value="1"/>
</dbReference>
<sequence>MTETENSRKRKNPNEPKKTNGSFSDNNKMKRSRNNEKKNTNYNQGNDRNSRGRGRGGRNDRNSRGRGRGGRGGGRGGRNDRNSRGRGRGGGGRGRGRGGRNDRNSRGGGRGRKNYKKSRNQNKNKISNLKQFTPNIPNLPVLNNPLCKASSKEQCENFWNLYKEHFSLSTIESVSSKLKNKSFLTEPIPQSVENEPEPEEYDRFKVLLKRDYSNVLKKRPEEEIAEPSPTVVCLVTSAKRSIEIFKSWRDLPFFFIEQLFGKHKKIEDQLKYLKKGKVNCVIGTPDRIMKILNRDGFRTNYVKLLVLDTFFNVKKRSLLNMEGVTPVLMELVKTYFMDRIKEKKTKIFLY</sequence>
<dbReference type="Pfam" id="PF14617">
    <property type="entry name" value="CMS1"/>
    <property type="match status" value="1"/>
</dbReference>
<dbReference type="InterPro" id="IPR027417">
    <property type="entry name" value="P-loop_NTPase"/>
</dbReference>
<feature type="compositionally biased region" description="Polar residues" evidence="1">
    <location>
        <begin position="123"/>
        <end position="133"/>
    </location>
</feature>
<name>A0ABQ8YGA0_9EUKA</name>
<feature type="compositionally biased region" description="Basic residues" evidence="1">
    <location>
        <begin position="109"/>
        <end position="122"/>
    </location>
</feature>
<keyword evidence="3" id="KW-1185">Reference proteome</keyword>
<protein>
    <submittedName>
        <fullName evidence="2">Protein cmss1</fullName>
    </submittedName>
</protein>